<proteinExistence type="predicted"/>
<protein>
    <recommendedName>
        <fullName evidence="6">Tetratricopeptide repeat protein</fullName>
    </recommendedName>
</protein>
<dbReference type="Pfam" id="PF12895">
    <property type="entry name" value="ANAPC3"/>
    <property type="match status" value="1"/>
</dbReference>
<accession>A0A8S1QD40</accession>
<dbReference type="Proteomes" id="UP000688137">
    <property type="component" value="Unassembled WGS sequence"/>
</dbReference>
<keyword evidence="1" id="KW-0677">Repeat</keyword>
<evidence type="ECO:0000256" key="2">
    <source>
        <dbReference type="ARBA" id="ARBA00022803"/>
    </source>
</evidence>
<evidence type="ECO:0000256" key="1">
    <source>
        <dbReference type="ARBA" id="ARBA00022737"/>
    </source>
</evidence>
<evidence type="ECO:0000313" key="4">
    <source>
        <dbReference type="EMBL" id="CAD8113034.1"/>
    </source>
</evidence>
<dbReference type="PANTHER" id="PTHR44943:SF4">
    <property type="entry name" value="TPR REPEAT-CONTAINING PROTEIN MJ0798"/>
    <property type="match status" value="1"/>
</dbReference>
<dbReference type="AlphaFoldDB" id="A0A8S1QD40"/>
<organism evidence="4 5">
    <name type="scientific">Paramecium primaurelia</name>
    <dbReference type="NCBI Taxonomy" id="5886"/>
    <lineage>
        <taxon>Eukaryota</taxon>
        <taxon>Sar</taxon>
        <taxon>Alveolata</taxon>
        <taxon>Ciliophora</taxon>
        <taxon>Intramacronucleata</taxon>
        <taxon>Oligohymenophorea</taxon>
        <taxon>Peniculida</taxon>
        <taxon>Parameciidae</taxon>
        <taxon>Paramecium</taxon>
    </lineage>
</organism>
<dbReference type="InterPro" id="IPR019734">
    <property type="entry name" value="TPR_rpt"/>
</dbReference>
<comment type="caution">
    <text evidence="4">The sequence shown here is derived from an EMBL/GenBank/DDBJ whole genome shotgun (WGS) entry which is preliminary data.</text>
</comment>
<gene>
    <name evidence="4" type="ORF">PPRIM_AZ9-3.1.T1540001</name>
</gene>
<evidence type="ECO:0008006" key="6">
    <source>
        <dbReference type="Google" id="ProtNLM"/>
    </source>
</evidence>
<dbReference type="OMA" id="ILIAECE"/>
<feature type="repeat" description="TPR" evidence="3">
    <location>
        <begin position="344"/>
        <end position="377"/>
    </location>
</feature>
<reference evidence="4" key="1">
    <citation type="submission" date="2021-01" db="EMBL/GenBank/DDBJ databases">
        <authorList>
            <consortium name="Genoscope - CEA"/>
            <person name="William W."/>
        </authorList>
    </citation>
    <scope>NUCLEOTIDE SEQUENCE</scope>
</reference>
<dbReference type="Pfam" id="PF13432">
    <property type="entry name" value="TPR_16"/>
    <property type="match status" value="1"/>
</dbReference>
<keyword evidence="5" id="KW-1185">Reference proteome</keyword>
<evidence type="ECO:0000313" key="5">
    <source>
        <dbReference type="Proteomes" id="UP000688137"/>
    </source>
</evidence>
<dbReference type="EMBL" id="CAJJDM010000159">
    <property type="protein sequence ID" value="CAD8113034.1"/>
    <property type="molecule type" value="Genomic_DNA"/>
</dbReference>
<evidence type="ECO:0000256" key="3">
    <source>
        <dbReference type="PROSITE-ProRule" id="PRU00339"/>
    </source>
</evidence>
<dbReference type="PROSITE" id="PS50005">
    <property type="entry name" value="TPR"/>
    <property type="match status" value="3"/>
</dbReference>
<name>A0A8S1QD40_PARPR</name>
<keyword evidence="2 3" id="KW-0802">TPR repeat</keyword>
<sequence>MIKELQIKCVIEGHDFVELACLNEKCKANRVYCHQCLKNGDHVAHMKDQKDLKELIGFFQEVEQENGSLISKLSLMLGEIIKLFNQLNQGLEQKYQFSKDKLLMFNAKQLNQALDQVIKYDEIKKGLFEEIKKCSNDMIISLKKYIKELKLGEVNYFSSKQQEQGNVEELYQKGNQMINLGCKLYDDDKYEEAIKLLDAALLINPKHFSSLYIKADSLKMLGNYKDAIIWADKALQIDSKHIYSLNTKAESLKILGNYKEAIIWADKALSIDSKHFYSLFIRAESLKMLGNYNDAIIWADKALSIDSKHIYSLYTKAESLKMLGNYKDAIIWADKALSIDSNHVNSLSTKGESLRMLGKYNEARKIFDQALIVNPYHDKSLGSKGACLQELSKYSEAIIYYNKALQINPDYLWAKSKKGILQQFILIAECEKQLKLKQ</sequence>
<dbReference type="Pfam" id="PF00515">
    <property type="entry name" value="TPR_1"/>
    <property type="match status" value="1"/>
</dbReference>
<dbReference type="InterPro" id="IPR051685">
    <property type="entry name" value="Ycf3/AcsC/BcsC/TPR_MFPF"/>
</dbReference>
<dbReference type="PANTHER" id="PTHR44943">
    <property type="entry name" value="CELLULOSE SYNTHASE OPERON PROTEIN C"/>
    <property type="match status" value="1"/>
</dbReference>
<dbReference type="SMART" id="SM00028">
    <property type="entry name" value="TPR"/>
    <property type="match status" value="7"/>
</dbReference>
<feature type="repeat" description="TPR" evidence="3">
    <location>
        <begin position="378"/>
        <end position="411"/>
    </location>
</feature>
<feature type="repeat" description="TPR" evidence="3">
    <location>
        <begin position="174"/>
        <end position="207"/>
    </location>
</feature>